<dbReference type="Pfam" id="PF07687">
    <property type="entry name" value="M20_dimer"/>
    <property type="match status" value="1"/>
</dbReference>
<proteinExistence type="inferred from homology"/>
<dbReference type="SUPFAM" id="SSF53187">
    <property type="entry name" value="Zn-dependent exopeptidases"/>
    <property type="match status" value="1"/>
</dbReference>
<dbReference type="PANTHER" id="PTHR42994:SF2">
    <property type="entry name" value="PEPTIDASE"/>
    <property type="match status" value="1"/>
</dbReference>
<dbReference type="STRING" id="1121322.SAMN02745136_02844"/>
<dbReference type="PROSITE" id="PS00758">
    <property type="entry name" value="ARGE_DAPE_CPG2_1"/>
    <property type="match status" value="1"/>
</dbReference>
<evidence type="ECO:0000256" key="1">
    <source>
        <dbReference type="ARBA" id="ARBA00001947"/>
    </source>
</evidence>
<evidence type="ECO:0000256" key="6">
    <source>
        <dbReference type="ARBA" id="ARBA00023049"/>
    </source>
</evidence>
<evidence type="ECO:0000256" key="2">
    <source>
        <dbReference type="ARBA" id="ARBA00022670"/>
    </source>
</evidence>
<dbReference type="Gene3D" id="3.30.70.360">
    <property type="match status" value="1"/>
</dbReference>
<evidence type="ECO:0000313" key="11">
    <source>
        <dbReference type="Proteomes" id="UP000184386"/>
    </source>
</evidence>
<dbReference type="Gene3D" id="3.40.630.10">
    <property type="entry name" value="Zn peptidases"/>
    <property type="match status" value="1"/>
</dbReference>
<comment type="cofactor">
    <cofactor evidence="8">
        <name>a divalent metal cation</name>
        <dbReference type="ChEBI" id="CHEBI:60240"/>
    </cofactor>
    <text evidence="8">Binds 2 divalent metal cations per subunit.</text>
</comment>
<dbReference type="NCBIfam" id="TIGR01883">
    <property type="entry name" value="PepT-like"/>
    <property type="match status" value="1"/>
</dbReference>
<keyword evidence="2" id="KW-0645">Protease</keyword>
<sequence length="392" mass="42479">MNSNSEGTAIPTEKITGMVIRMVNRKRIIEEFQELVAIDSPSFGEREMADVLTKKLTALGFQVEEDGAGKVYGGNAGNLYAYLPGELEGPPLLLSAHMDTVEPSRNKKAIVKEDGTITSDGTTVLGADDLSGVTAILEAIRSIREEKLPHRSIEILFAIAEEVYIRGSEVFDYSFIKAREAYVLDLSGEIGTAALKAPTLVSFEAVFTGKAAHAGFAPEEGVHAIGTAAKAITSIQMGRIDKETTVNVGLIEGGLAKNIVPETCILKGEVRSIRHEKALEETEKIRAAFEKSATESKAKLTFTTSYGCLAYETREEAPVVQRFEKACQELSIPTLYVETFGGSDNNNFVRNGISGIVMACGMSDVHSTKEHTHINDLEKCTQIVIKLLTSKN</sequence>
<evidence type="ECO:0000256" key="3">
    <source>
        <dbReference type="ARBA" id="ARBA00022723"/>
    </source>
</evidence>
<feature type="binding site" evidence="8">
    <location>
        <position position="97"/>
    </location>
    <ligand>
        <name>Zn(2+)</name>
        <dbReference type="ChEBI" id="CHEBI:29105"/>
        <label>1</label>
    </ligand>
</feature>
<evidence type="ECO:0000256" key="4">
    <source>
        <dbReference type="ARBA" id="ARBA00022801"/>
    </source>
</evidence>
<keyword evidence="11" id="KW-1185">Reference proteome</keyword>
<evidence type="ECO:0000256" key="8">
    <source>
        <dbReference type="PIRSR" id="PIRSR001123-2"/>
    </source>
</evidence>
<keyword evidence="4" id="KW-0378">Hydrolase</keyword>
<dbReference type="SUPFAM" id="SSF55031">
    <property type="entry name" value="Bacterial exopeptidase dimerisation domain"/>
    <property type="match status" value="1"/>
</dbReference>
<comment type="cofactor">
    <cofactor evidence="1">
        <name>Zn(2+)</name>
        <dbReference type="ChEBI" id="CHEBI:29105"/>
    </cofactor>
</comment>
<evidence type="ECO:0000256" key="5">
    <source>
        <dbReference type="ARBA" id="ARBA00022833"/>
    </source>
</evidence>
<dbReference type="GO" id="GO:0046872">
    <property type="term" value="F:metal ion binding"/>
    <property type="evidence" value="ECO:0007669"/>
    <property type="project" value="UniProtKB-UniRule"/>
</dbReference>
<dbReference type="PIRSF" id="PIRSF001123">
    <property type="entry name" value="PepA_GA"/>
    <property type="match status" value="1"/>
</dbReference>
<dbReference type="Proteomes" id="UP000184386">
    <property type="component" value="Unassembled WGS sequence"/>
</dbReference>
<keyword evidence="6" id="KW-0482">Metalloprotease</keyword>
<accession>A0A1M6TKL5</accession>
<keyword evidence="3 8" id="KW-0479">Metal-binding</keyword>
<dbReference type="PANTHER" id="PTHR42994">
    <property type="entry name" value="PEPTIDASE T"/>
    <property type="match status" value="1"/>
</dbReference>
<dbReference type="InterPro" id="IPR011650">
    <property type="entry name" value="Peptidase_M20_dimer"/>
</dbReference>
<dbReference type="InterPro" id="IPR010162">
    <property type="entry name" value="PepT-like"/>
</dbReference>
<dbReference type="AlphaFoldDB" id="A0A1M6TKL5"/>
<dbReference type="EMBL" id="FRAC01000013">
    <property type="protein sequence ID" value="SHK57525.1"/>
    <property type="molecule type" value="Genomic_DNA"/>
</dbReference>
<gene>
    <name evidence="10" type="ORF">SAMN02745136_02844</name>
</gene>
<feature type="domain" description="Peptidase M20 dimerisation" evidence="9">
    <location>
        <begin position="200"/>
        <end position="293"/>
    </location>
</feature>
<dbReference type="RefSeq" id="WP_242962511.1">
    <property type="nucleotide sequence ID" value="NZ_FRAC01000013.1"/>
</dbReference>
<dbReference type="InterPro" id="IPR001261">
    <property type="entry name" value="ArgE/DapE_CS"/>
</dbReference>
<dbReference type="InterPro" id="IPR036264">
    <property type="entry name" value="Bact_exopeptidase_dim_dom"/>
</dbReference>
<dbReference type="GO" id="GO:0008237">
    <property type="term" value="F:metallopeptidase activity"/>
    <property type="evidence" value="ECO:0007669"/>
    <property type="project" value="UniProtKB-KW"/>
</dbReference>
<evidence type="ECO:0000313" key="10">
    <source>
        <dbReference type="EMBL" id="SHK57525.1"/>
    </source>
</evidence>
<protein>
    <submittedName>
        <fullName evidence="10">Peptidase T-like protein</fullName>
    </submittedName>
</protein>
<reference evidence="10 11" key="1">
    <citation type="submission" date="2016-11" db="EMBL/GenBank/DDBJ databases">
        <authorList>
            <person name="Jaros S."/>
            <person name="Januszkiewicz K."/>
            <person name="Wedrychowicz H."/>
        </authorList>
    </citation>
    <scope>NUCLEOTIDE SEQUENCE [LARGE SCALE GENOMIC DNA]</scope>
    <source>
        <strain evidence="10 11">DSM 15929</strain>
    </source>
</reference>
<name>A0A1M6TKL5_9FIRM</name>
<dbReference type="GO" id="GO:0004177">
    <property type="term" value="F:aminopeptidase activity"/>
    <property type="evidence" value="ECO:0007669"/>
    <property type="project" value="UniProtKB-UniRule"/>
</dbReference>
<dbReference type="InterPro" id="IPR008007">
    <property type="entry name" value="Peptidase_M42"/>
</dbReference>
<organism evidence="10 11">
    <name type="scientific">Anaerocolumna jejuensis DSM 15929</name>
    <dbReference type="NCBI Taxonomy" id="1121322"/>
    <lineage>
        <taxon>Bacteria</taxon>
        <taxon>Bacillati</taxon>
        <taxon>Bacillota</taxon>
        <taxon>Clostridia</taxon>
        <taxon>Lachnospirales</taxon>
        <taxon>Lachnospiraceae</taxon>
        <taxon>Anaerocolumna</taxon>
    </lineage>
</organism>
<dbReference type="InterPro" id="IPR002933">
    <property type="entry name" value="Peptidase_M20"/>
</dbReference>
<dbReference type="GO" id="GO:0006508">
    <property type="term" value="P:proteolysis"/>
    <property type="evidence" value="ECO:0007669"/>
    <property type="project" value="UniProtKB-KW"/>
</dbReference>
<dbReference type="Pfam" id="PF01546">
    <property type="entry name" value="Peptidase_M20"/>
    <property type="match status" value="1"/>
</dbReference>
<evidence type="ECO:0000259" key="9">
    <source>
        <dbReference type="Pfam" id="PF07687"/>
    </source>
</evidence>
<evidence type="ECO:0000256" key="7">
    <source>
        <dbReference type="PIRNR" id="PIRNR001123"/>
    </source>
</evidence>
<keyword evidence="5" id="KW-0862">Zinc</keyword>
<comment type="similarity">
    <text evidence="7">Belongs to the peptidase M42 family.</text>
</comment>